<dbReference type="InterPro" id="IPR023168">
    <property type="entry name" value="GatB_Yqey_C_2"/>
</dbReference>
<dbReference type="GO" id="GO:0016740">
    <property type="term" value="F:transferase activity"/>
    <property type="evidence" value="ECO:0007669"/>
    <property type="project" value="UniProtKB-KW"/>
</dbReference>
<protein>
    <submittedName>
        <fullName evidence="1">Glutamyl-tRNA amidotransferase</fullName>
    </submittedName>
</protein>
<dbReference type="SUPFAM" id="SSF89095">
    <property type="entry name" value="GatB/YqeY motif"/>
    <property type="match status" value="1"/>
</dbReference>
<dbReference type="AlphaFoldDB" id="A0A2G9YSN3"/>
<dbReference type="PANTHER" id="PTHR28055:SF1">
    <property type="entry name" value="ALTERED INHERITANCE OF MITOCHONDRIA PROTEIN 41, MITOCHONDRIAL"/>
    <property type="match status" value="1"/>
</dbReference>
<evidence type="ECO:0000313" key="2">
    <source>
        <dbReference type="Proteomes" id="UP000231567"/>
    </source>
</evidence>
<organism evidence="1 2">
    <name type="scientific">Candidatus Nealsonbacteria bacterium CG23_combo_of_CG06-09_8_20_14_all_40_13</name>
    <dbReference type="NCBI Taxonomy" id="1974724"/>
    <lineage>
        <taxon>Bacteria</taxon>
        <taxon>Candidatus Nealsoniibacteriota</taxon>
    </lineage>
</organism>
<dbReference type="InterPro" id="IPR019004">
    <property type="entry name" value="YqeY/Aim41"/>
</dbReference>
<dbReference type="PANTHER" id="PTHR28055">
    <property type="entry name" value="ALTERED INHERITANCE OF MITOCHONDRIA PROTEIN 41, MITOCHONDRIAL"/>
    <property type="match status" value="1"/>
</dbReference>
<dbReference type="EMBL" id="PCRM01000036">
    <property type="protein sequence ID" value="PIP21501.1"/>
    <property type="molecule type" value="Genomic_DNA"/>
</dbReference>
<gene>
    <name evidence="1" type="ORF">COX39_02665</name>
</gene>
<dbReference type="InterPro" id="IPR042184">
    <property type="entry name" value="YqeY/Aim41_N"/>
</dbReference>
<dbReference type="Gene3D" id="1.10.10.410">
    <property type="match status" value="1"/>
</dbReference>
<accession>A0A2G9YSN3</accession>
<proteinExistence type="predicted"/>
<dbReference type="InterPro" id="IPR003789">
    <property type="entry name" value="Asn/Gln_tRNA_amidoTrase-B-like"/>
</dbReference>
<reference evidence="1 2" key="1">
    <citation type="submission" date="2017-09" db="EMBL/GenBank/DDBJ databases">
        <title>Depth-based differentiation of microbial function through sediment-hosted aquifers and enrichment of novel symbionts in the deep terrestrial subsurface.</title>
        <authorList>
            <person name="Probst A.J."/>
            <person name="Ladd B."/>
            <person name="Jarett J.K."/>
            <person name="Geller-Mcgrath D.E."/>
            <person name="Sieber C.M."/>
            <person name="Emerson J.B."/>
            <person name="Anantharaman K."/>
            <person name="Thomas B.C."/>
            <person name="Malmstrom R."/>
            <person name="Stieglmeier M."/>
            <person name="Klingl A."/>
            <person name="Woyke T."/>
            <person name="Ryan C.M."/>
            <person name="Banfield J.F."/>
        </authorList>
    </citation>
    <scope>NUCLEOTIDE SEQUENCE [LARGE SCALE GENOMIC DNA]</scope>
    <source>
        <strain evidence="1">CG23_combo_of_CG06-09_8_20_14_all_40_13</strain>
    </source>
</reference>
<comment type="caution">
    <text evidence="1">The sequence shown here is derived from an EMBL/GenBank/DDBJ whole genome shotgun (WGS) entry which is preliminary data.</text>
</comment>
<dbReference type="GO" id="GO:0016884">
    <property type="term" value="F:carbon-nitrogen ligase activity, with glutamine as amido-N-donor"/>
    <property type="evidence" value="ECO:0007669"/>
    <property type="project" value="InterPro"/>
</dbReference>
<keyword evidence="1" id="KW-0808">Transferase</keyword>
<evidence type="ECO:0000313" key="1">
    <source>
        <dbReference type="EMBL" id="PIP21501.1"/>
    </source>
</evidence>
<dbReference type="Proteomes" id="UP000231567">
    <property type="component" value="Unassembled WGS sequence"/>
</dbReference>
<dbReference type="Pfam" id="PF09424">
    <property type="entry name" value="YqeY"/>
    <property type="match status" value="1"/>
</dbReference>
<dbReference type="Gene3D" id="1.10.1510.10">
    <property type="entry name" value="Uncharacterised protein YqeY/AIM41 PF09424, N-terminal domain"/>
    <property type="match status" value="1"/>
</dbReference>
<sequence length="150" mass="16391">MNILERIDADLKKAILEKNLLACDTLRILKSEIHNSEIAQKGQLSDEEIFKVVNSQIKRRKEAIAAYEKAGRQDLAAKENQESELLKAYAPQMLSEQGIEAKAKQVIAQVGAQSSADFGQVMGPLMKEIAGKADGQMVSAVVKRLLGGNL</sequence>
<name>A0A2G9YSN3_9BACT</name>